<dbReference type="SUPFAM" id="SSF53092">
    <property type="entry name" value="Creatinase/prolidase N-terminal domain"/>
    <property type="match status" value="1"/>
</dbReference>
<dbReference type="Pfam" id="PF00557">
    <property type="entry name" value="Peptidase_M24"/>
    <property type="match status" value="1"/>
</dbReference>
<evidence type="ECO:0000259" key="14">
    <source>
        <dbReference type="SMART" id="SM01011"/>
    </source>
</evidence>
<protein>
    <recommendedName>
        <fullName evidence="10">Xaa-Pro aminopeptidase</fullName>
        <ecNumber evidence="4">3.4.11.9</ecNumber>
    </recommendedName>
    <alternativeName>
        <fullName evidence="11">Aminopeptidase P II</fullName>
    </alternativeName>
    <alternativeName>
        <fullName evidence="12">X-Pro aminopeptidase</fullName>
    </alternativeName>
</protein>
<evidence type="ECO:0000256" key="9">
    <source>
        <dbReference type="ARBA" id="ARBA00023211"/>
    </source>
</evidence>
<dbReference type="EMBL" id="WSSB01000005">
    <property type="protein sequence ID" value="MXR36632.1"/>
    <property type="molecule type" value="Genomic_DNA"/>
</dbReference>
<accession>A0A845BK57</accession>
<dbReference type="FunFam" id="3.90.230.10:FF:000002">
    <property type="entry name" value="Xaa-Pro aminopeptidase 3"/>
    <property type="match status" value="1"/>
</dbReference>
<evidence type="ECO:0000256" key="11">
    <source>
        <dbReference type="ARBA" id="ARBA00075356"/>
    </source>
</evidence>
<dbReference type="Gene3D" id="3.40.350.10">
    <property type="entry name" value="Creatinase/prolidase N-terminal domain"/>
    <property type="match status" value="1"/>
</dbReference>
<dbReference type="PANTHER" id="PTHR43226:SF4">
    <property type="entry name" value="XAA-PRO AMINOPEPTIDASE 3"/>
    <property type="match status" value="1"/>
</dbReference>
<dbReference type="Gene3D" id="3.90.230.10">
    <property type="entry name" value="Creatinase/methionine aminopeptidase superfamily"/>
    <property type="match status" value="1"/>
</dbReference>
<feature type="domain" description="Aminopeptidase P N-terminal" evidence="14">
    <location>
        <begin position="2"/>
        <end position="131"/>
    </location>
</feature>
<comment type="similarity">
    <text evidence="3 13">Belongs to the peptidase M24B family.</text>
</comment>
<keyword evidence="5" id="KW-0645">Protease</keyword>
<comment type="caution">
    <text evidence="15">The sequence shown here is derived from an EMBL/GenBank/DDBJ whole genome shotgun (WGS) entry which is preliminary data.</text>
</comment>
<evidence type="ECO:0000256" key="4">
    <source>
        <dbReference type="ARBA" id="ARBA00012574"/>
    </source>
</evidence>
<reference evidence="15 16" key="1">
    <citation type="submission" date="2019-12" db="EMBL/GenBank/DDBJ databases">
        <title>Neisseriaceae gen. nov. sp. Genome sequencing and assembly.</title>
        <authorList>
            <person name="Liu Z."/>
            <person name="Li A."/>
        </authorList>
    </citation>
    <scope>NUCLEOTIDE SEQUENCE [LARGE SCALE GENOMIC DNA]</scope>
    <source>
        <strain evidence="15 16">B2N2-7</strain>
    </source>
</reference>
<evidence type="ECO:0000256" key="2">
    <source>
        <dbReference type="ARBA" id="ARBA00001936"/>
    </source>
</evidence>
<evidence type="ECO:0000313" key="15">
    <source>
        <dbReference type="EMBL" id="MXR36632.1"/>
    </source>
</evidence>
<dbReference type="InterPro" id="IPR036005">
    <property type="entry name" value="Creatinase/aminopeptidase-like"/>
</dbReference>
<dbReference type="GO" id="GO:0006508">
    <property type="term" value="P:proteolysis"/>
    <property type="evidence" value="ECO:0007669"/>
    <property type="project" value="UniProtKB-KW"/>
</dbReference>
<dbReference type="Proteomes" id="UP000467214">
    <property type="component" value="Unassembled WGS sequence"/>
</dbReference>
<keyword evidence="16" id="KW-1185">Reference proteome</keyword>
<dbReference type="GO" id="GO:0030145">
    <property type="term" value="F:manganese ion binding"/>
    <property type="evidence" value="ECO:0007669"/>
    <property type="project" value="InterPro"/>
</dbReference>
<evidence type="ECO:0000256" key="6">
    <source>
        <dbReference type="ARBA" id="ARBA00022723"/>
    </source>
</evidence>
<evidence type="ECO:0000256" key="10">
    <source>
        <dbReference type="ARBA" id="ARBA00069363"/>
    </source>
</evidence>
<organism evidence="15 16">
    <name type="scientific">Craterilacuibacter sinensis</name>
    <dbReference type="NCBI Taxonomy" id="2686017"/>
    <lineage>
        <taxon>Bacteria</taxon>
        <taxon>Pseudomonadati</taxon>
        <taxon>Pseudomonadota</taxon>
        <taxon>Betaproteobacteria</taxon>
        <taxon>Neisseriales</taxon>
        <taxon>Neisseriaceae</taxon>
        <taxon>Craterilacuibacter</taxon>
    </lineage>
</organism>
<dbReference type="CDD" id="cd01087">
    <property type="entry name" value="Prolidase"/>
    <property type="match status" value="1"/>
</dbReference>
<evidence type="ECO:0000256" key="1">
    <source>
        <dbReference type="ARBA" id="ARBA00001424"/>
    </source>
</evidence>
<dbReference type="Pfam" id="PF05195">
    <property type="entry name" value="AMP_N"/>
    <property type="match status" value="1"/>
</dbReference>
<evidence type="ECO:0000256" key="3">
    <source>
        <dbReference type="ARBA" id="ARBA00008766"/>
    </source>
</evidence>
<keyword evidence="7" id="KW-0378">Hydrolase</keyword>
<keyword evidence="6 13" id="KW-0479">Metal-binding</keyword>
<dbReference type="GO" id="GO:0005829">
    <property type="term" value="C:cytosol"/>
    <property type="evidence" value="ECO:0007669"/>
    <property type="project" value="TreeGrafter"/>
</dbReference>
<proteinExistence type="inferred from homology"/>
<dbReference type="PROSITE" id="PS00491">
    <property type="entry name" value="PROLINE_PEPTIDASE"/>
    <property type="match status" value="1"/>
</dbReference>
<comment type="cofactor">
    <cofactor evidence="2">
        <name>Mn(2+)</name>
        <dbReference type="ChEBI" id="CHEBI:29035"/>
    </cofactor>
</comment>
<dbReference type="AlphaFoldDB" id="A0A845BK57"/>
<evidence type="ECO:0000256" key="7">
    <source>
        <dbReference type="ARBA" id="ARBA00022801"/>
    </source>
</evidence>
<dbReference type="InterPro" id="IPR029149">
    <property type="entry name" value="Creatin/AminoP/Spt16_N"/>
</dbReference>
<dbReference type="SMART" id="SM01011">
    <property type="entry name" value="AMP_N"/>
    <property type="match status" value="1"/>
</dbReference>
<gene>
    <name evidence="15" type="ORF">GQF02_06580</name>
</gene>
<name>A0A845BK57_9NEIS</name>
<evidence type="ECO:0000313" key="16">
    <source>
        <dbReference type="Proteomes" id="UP000467214"/>
    </source>
</evidence>
<dbReference type="InterPro" id="IPR000994">
    <property type="entry name" value="Pept_M24"/>
</dbReference>
<dbReference type="InterPro" id="IPR052433">
    <property type="entry name" value="X-Pro_dipept-like"/>
</dbReference>
<dbReference type="EC" id="3.4.11.9" evidence="4"/>
<evidence type="ECO:0000256" key="8">
    <source>
        <dbReference type="ARBA" id="ARBA00023049"/>
    </source>
</evidence>
<dbReference type="GO" id="GO:0070006">
    <property type="term" value="F:metalloaminopeptidase activity"/>
    <property type="evidence" value="ECO:0007669"/>
    <property type="project" value="InterPro"/>
</dbReference>
<comment type="catalytic activity">
    <reaction evidence="1">
        <text>Release of any N-terminal amino acid, including proline, that is linked to proline, even from a dipeptide or tripeptide.</text>
        <dbReference type="EC" id="3.4.11.9"/>
    </reaction>
</comment>
<dbReference type="RefSeq" id="WP_160795759.1">
    <property type="nucleotide sequence ID" value="NZ_WSSB01000005.1"/>
</dbReference>
<evidence type="ECO:0000256" key="12">
    <source>
        <dbReference type="ARBA" id="ARBA00081411"/>
    </source>
</evidence>
<dbReference type="InterPro" id="IPR001131">
    <property type="entry name" value="Peptidase_M24B_aminopep-P_CS"/>
</dbReference>
<dbReference type="SUPFAM" id="SSF55920">
    <property type="entry name" value="Creatinase/aminopeptidase"/>
    <property type="match status" value="1"/>
</dbReference>
<evidence type="ECO:0000256" key="5">
    <source>
        <dbReference type="ARBA" id="ARBA00022670"/>
    </source>
</evidence>
<keyword evidence="9" id="KW-0464">Manganese</keyword>
<evidence type="ECO:0000256" key="13">
    <source>
        <dbReference type="RuleBase" id="RU000590"/>
    </source>
</evidence>
<dbReference type="PANTHER" id="PTHR43226">
    <property type="entry name" value="XAA-PRO AMINOPEPTIDASE 3"/>
    <property type="match status" value="1"/>
</dbReference>
<sequence>MYSNHVRRRAALMARLEGGVAVLPTAPEVLRNADNPYPYRPDSHFLYLTGFTEPEAVLVLDGRAGRAILFCRDKDEANEIWNGHRYGPDGAREAFGFDEAYPISELDQRLPDILSGQSCLYWPLGRQASFDARIAKALEAVRARSRSADMPPARFGDVLALLDEMRLIKDDFEIAALRHAGRISADGHIAAMRATRPGLYEYQVEAELLAVFCRNGARQPAYESIVAAGANACTLHYVGNHSRLDDGALLLIDAGCEFSAYAGDITRTFPVNGRFSGAQRDVYEIVLAAQLAAIASIRPGVRLNVPGDAALAVLAQGLIDLGLLSGSVDGVIESGAYRRFYMHGIGHFIGLDVHDVGARKLDGQWRTLEEGMCTTVEPGLYIRAADDIPLALHNIGIRIEDDVLVTRKGHEVYTDSVPKQIAEIEALMERL</sequence>
<keyword evidence="8" id="KW-0482">Metalloprotease</keyword>
<dbReference type="InterPro" id="IPR007865">
    <property type="entry name" value="Aminopep_P_N"/>
</dbReference>